<dbReference type="Pfam" id="PF00728">
    <property type="entry name" value="Glyco_hydro_20"/>
    <property type="match status" value="1"/>
</dbReference>
<gene>
    <name evidence="7" type="ORF">ENU78_08140</name>
</gene>
<sequence>MEKISIVPEPKRLEFKGRWFEFKGFENFPEFLSQEFKVPKGNLRIKKIEKEGNGIEIKENEILIWGDENVAYATLIQLLTQNPNKLPEAIIEEEFSFKFRGYHLDIARGGVPHLKEFKRILRWLFLLKYNYFAIYFEDLFPWEKYPEIGALRGRLTREELKEIISYAQKLNIEVFPSLELCGHMENILVLPNFMKFSEWHRPEEGCIDLSNEEAKNFTYDLLEEVINFFPSKYIHIGGDETWALGRGRSLDKDGVFKGPELFEMHHRNLIYKVKEKGKIPMVWGDMLTGMYLREEEKERWKIVLESDIWDETIIANWDYTHLPQEHFLNKINMFGKRKEREIACPGLSNWNRFYPNFDVALANITNFLIPAKKEKLTGFLLTSWGDDGAECLYSFLDPLILATMEIAEGNKDWEEKWISLRGESREILEVRKTLGQNDIAETIKHVFLGDQMYRYATELLKDRERKPTGDFWADYYLEMTNLLSNKEKLKKKYEEVFETISQANLPEDLALIRDMLKISIDRINGRLKFSEFASFGNKYAELWLSERKKENLEKVITKVYGAGGRADLEIY</sequence>
<evidence type="ECO:0000256" key="3">
    <source>
        <dbReference type="ARBA" id="ARBA00012663"/>
    </source>
</evidence>
<feature type="domain" description="Glycoside hydrolase family 20 catalytic" evidence="6">
    <location>
        <begin position="97"/>
        <end position="301"/>
    </location>
</feature>
<comment type="caution">
    <text evidence="7">The sequence shown here is derived from an EMBL/GenBank/DDBJ whole genome shotgun (WGS) entry which is preliminary data.</text>
</comment>
<dbReference type="GO" id="GO:0004563">
    <property type="term" value="F:beta-N-acetylhexosaminidase activity"/>
    <property type="evidence" value="ECO:0007669"/>
    <property type="project" value="UniProtKB-EC"/>
</dbReference>
<evidence type="ECO:0000313" key="7">
    <source>
        <dbReference type="EMBL" id="HGK24379.1"/>
    </source>
</evidence>
<comment type="catalytic activity">
    <reaction evidence="1">
        <text>Hydrolysis of terminal non-reducing N-acetyl-D-hexosamine residues in N-acetyl-beta-D-hexosaminides.</text>
        <dbReference type="EC" id="3.2.1.52"/>
    </reaction>
</comment>
<dbReference type="EC" id="3.2.1.52" evidence="3"/>
<dbReference type="RefSeq" id="WP_149122237.1">
    <property type="nucleotide sequence ID" value="NZ_VTFL01000001.1"/>
</dbReference>
<protein>
    <recommendedName>
        <fullName evidence="3">beta-N-acetylhexosaminidase</fullName>
        <ecNumber evidence="3">3.2.1.52</ecNumber>
    </recommendedName>
</protein>
<keyword evidence="4" id="KW-0378">Hydrolase</keyword>
<dbReference type="SUPFAM" id="SSF51445">
    <property type="entry name" value="(Trans)glycosidases"/>
    <property type="match status" value="1"/>
</dbReference>
<reference evidence="7" key="1">
    <citation type="journal article" date="2020" name="mSystems">
        <title>Genome- and Community-Level Interaction Insights into Carbon Utilization and Element Cycling Functions of Hydrothermarchaeota in Hydrothermal Sediment.</title>
        <authorList>
            <person name="Zhou Z."/>
            <person name="Liu Y."/>
            <person name="Xu W."/>
            <person name="Pan J."/>
            <person name="Luo Z.H."/>
            <person name="Li M."/>
        </authorList>
    </citation>
    <scope>NUCLEOTIDE SEQUENCE [LARGE SCALE GENOMIC DNA]</scope>
    <source>
        <strain evidence="7">SpSt-70</strain>
    </source>
</reference>
<dbReference type="PANTHER" id="PTHR22600">
    <property type="entry name" value="BETA-HEXOSAMINIDASE"/>
    <property type="match status" value="1"/>
</dbReference>
<evidence type="ECO:0000256" key="1">
    <source>
        <dbReference type="ARBA" id="ARBA00001231"/>
    </source>
</evidence>
<evidence type="ECO:0000256" key="5">
    <source>
        <dbReference type="PIRSR" id="PIRSR625705-1"/>
    </source>
</evidence>
<comment type="similarity">
    <text evidence="2">Belongs to the glycosyl hydrolase 20 family.</text>
</comment>
<dbReference type="AlphaFoldDB" id="A0A7C3PQE4"/>
<evidence type="ECO:0000256" key="2">
    <source>
        <dbReference type="ARBA" id="ARBA00006285"/>
    </source>
</evidence>
<dbReference type="InterPro" id="IPR017853">
    <property type="entry name" value="GH"/>
</dbReference>
<dbReference type="Gene3D" id="3.20.20.80">
    <property type="entry name" value="Glycosidases"/>
    <property type="match status" value="1"/>
</dbReference>
<evidence type="ECO:0000259" key="6">
    <source>
        <dbReference type="Pfam" id="PF00728"/>
    </source>
</evidence>
<organism evidence="7">
    <name type="scientific">Dictyoglomus thermophilum</name>
    <dbReference type="NCBI Taxonomy" id="14"/>
    <lineage>
        <taxon>Bacteria</taxon>
        <taxon>Pseudomonadati</taxon>
        <taxon>Dictyoglomota</taxon>
        <taxon>Dictyoglomia</taxon>
        <taxon>Dictyoglomales</taxon>
        <taxon>Dictyoglomaceae</taxon>
        <taxon>Dictyoglomus</taxon>
    </lineage>
</organism>
<dbReference type="GO" id="GO:0005975">
    <property type="term" value="P:carbohydrate metabolic process"/>
    <property type="evidence" value="ECO:0007669"/>
    <property type="project" value="InterPro"/>
</dbReference>
<dbReference type="InterPro" id="IPR015883">
    <property type="entry name" value="Glyco_hydro_20_cat"/>
</dbReference>
<proteinExistence type="inferred from homology"/>
<accession>A0A7C3PQE4</accession>
<evidence type="ECO:0000256" key="4">
    <source>
        <dbReference type="ARBA" id="ARBA00022801"/>
    </source>
</evidence>
<name>A0A7C3PQE4_DICTH</name>
<dbReference type="PRINTS" id="PR00738">
    <property type="entry name" value="GLHYDRLASE20"/>
</dbReference>
<dbReference type="CDD" id="cd06565">
    <property type="entry name" value="GH20_GcnA-like"/>
    <property type="match status" value="1"/>
</dbReference>
<dbReference type="PANTHER" id="PTHR22600:SF57">
    <property type="entry name" value="BETA-N-ACETYLHEXOSAMINIDASE"/>
    <property type="match status" value="1"/>
</dbReference>
<dbReference type="EMBL" id="DTDV01000020">
    <property type="protein sequence ID" value="HGK24379.1"/>
    <property type="molecule type" value="Genomic_DNA"/>
</dbReference>
<dbReference type="GO" id="GO:0016020">
    <property type="term" value="C:membrane"/>
    <property type="evidence" value="ECO:0007669"/>
    <property type="project" value="TreeGrafter"/>
</dbReference>
<dbReference type="GO" id="GO:0030203">
    <property type="term" value="P:glycosaminoglycan metabolic process"/>
    <property type="evidence" value="ECO:0007669"/>
    <property type="project" value="TreeGrafter"/>
</dbReference>
<dbReference type="InterPro" id="IPR025705">
    <property type="entry name" value="Beta_hexosaminidase_sua/sub"/>
</dbReference>
<feature type="active site" description="Proton donor" evidence="5">
    <location>
        <position position="240"/>
    </location>
</feature>